<evidence type="ECO:0000313" key="1">
    <source>
        <dbReference type="EMBL" id="NOL38896.1"/>
    </source>
</evidence>
<accession>A0A7Y4KWE3</accession>
<dbReference type="Gene3D" id="3.40.50.720">
    <property type="entry name" value="NAD(P)-binding Rossmann-like Domain"/>
    <property type="match status" value="1"/>
</dbReference>
<protein>
    <submittedName>
        <fullName evidence="1">Saccharopine dehydrogenase</fullName>
    </submittedName>
</protein>
<dbReference type="Proteomes" id="UP000534306">
    <property type="component" value="Unassembled WGS sequence"/>
</dbReference>
<dbReference type="SUPFAM" id="SSF51735">
    <property type="entry name" value="NAD(P)-binding Rossmann-fold domains"/>
    <property type="match status" value="1"/>
</dbReference>
<sequence>MMEPVLMLGGSGQAGSSTAAMLRSWHPELPLTIAGRNPGRAQRAAAELGTASAVTVDLSRPGLGLPQEAKYAAVVATVWDKHLHGLRYAQDHGIPYLSISSGMSDIAPELVASGQRPAAAPIVVASHWAAGIVVLVAMDAARAFGRVDAIEINAVLDEQDAGGPAAAADLERWADAAPTAMIRRDGVFVWTAEVDVEVPASDGVVLPGQLAGILDVPSVALATGARDVRFAFGMGESSGRRAGGDPSHDVRIDLRGADRDGAPLARSVRLTHPGGQRPVTAVGIALSVERLLTLRGDLVAPGIHMPEGLIDPGYAVGRLRESGATIGHQPIG</sequence>
<reference evidence="1 2" key="1">
    <citation type="submission" date="2020-05" db="EMBL/GenBank/DDBJ databases">
        <title>Genome sequence of Kribbella sandramycini ATCC 39419.</title>
        <authorList>
            <person name="Maclea K.S."/>
            <person name="Fair J.L."/>
        </authorList>
    </citation>
    <scope>NUCLEOTIDE SEQUENCE [LARGE SCALE GENOMIC DNA]</scope>
    <source>
        <strain evidence="1 2">ATCC 39419</strain>
    </source>
</reference>
<dbReference type="EMBL" id="JABJRC010000001">
    <property type="protein sequence ID" value="NOL38896.1"/>
    <property type="molecule type" value="Genomic_DNA"/>
</dbReference>
<comment type="caution">
    <text evidence="1">The sequence shown here is derived from an EMBL/GenBank/DDBJ whole genome shotgun (WGS) entry which is preliminary data.</text>
</comment>
<evidence type="ECO:0000313" key="2">
    <source>
        <dbReference type="Proteomes" id="UP000534306"/>
    </source>
</evidence>
<dbReference type="AlphaFoldDB" id="A0A7Y4KWE3"/>
<gene>
    <name evidence="1" type="ORF">HPO96_01425</name>
</gene>
<proteinExistence type="predicted"/>
<organism evidence="1 2">
    <name type="scientific">Kribbella sandramycini</name>
    <dbReference type="NCBI Taxonomy" id="60450"/>
    <lineage>
        <taxon>Bacteria</taxon>
        <taxon>Bacillati</taxon>
        <taxon>Actinomycetota</taxon>
        <taxon>Actinomycetes</taxon>
        <taxon>Propionibacteriales</taxon>
        <taxon>Kribbellaceae</taxon>
        <taxon>Kribbella</taxon>
    </lineage>
</organism>
<dbReference type="InterPro" id="IPR036291">
    <property type="entry name" value="NAD(P)-bd_dom_sf"/>
</dbReference>
<name>A0A7Y4KWE3_9ACTN</name>
<keyword evidence="2" id="KW-1185">Reference proteome</keyword>